<name>A0ABW6ZVV1_9HYPH</name>
<keyword evidence="2" id="KW-0378">Hydrolase</keyword>
<evidence type="ECO:0000313" key="2">
    <source>
        <dbReference type="EMBL" id="MFG1371986.1"/>
    </source>
</evidence>
<protein>
    <submittedName>
        <fullName evidence="2">Alpha/beta fold hydrolase</fullName>
    </submittedName>
</protein>
<dbReference type="Proteomes" id="UP001604002">
    <property type="component" value="Unassembled WGS sequence"/>
</dbReference>
<dbReference type="Pfam" id="PF00561">
    <property type="entry name" value="Abhydrolase_1"/>
    <property type="match status" value="1"/>
</dbReference>
<dbReference type="GO" id="GO:0016787">
    <property type="term" value="F:hydrolase activity"/>
    <property type="evidence" value="ECO:0007669"/>
    <property type="project" value="UniProtKB-KW"/>
</dbReference>
<dbReference type="InterPro" id="IPR050266">
    <property type="entry name" value="AB_hydrolase_sf"/>
</dbReference>
<dbReference type="PANTHER" id="PTHR43798:SF5">
    <property type="entry name" value="MONOACYLGLYCEROL LIPASE ABHD6"/>
    <property type="match status" value="1"/>
</dbReference>
<feature type="domain" description="AB hydrolase-1" evidence="1">
    <location>
        <begin position="22"/>
        <end position="122"/>
    </location>
</feature>
<dbReference type="SUPFAM" id="SSF53474">
    <property type="entry name" value="alpha/beta-Hydrolases"/>
    <property type="match status" value="1"/>
</dbReference>
<evidence type="ECO:0000259" key="1">
    <source>
        <dbReference type="Pfam" id="PF00561"/>
    </source>
</evidence>
<dbReference type="InterPro" id="IPR029058">
    <property type="entry name" value="AB_hydrolase_fold"/>
</dbReference>
<dbReference type="Gene3D" id="3.40.50.1820">
    <property type="entry name" value="alpha/beta hydrolase"/>
    <property type="match status" value="1"/>
</dbReference>
<evidence type="ECO:0000313" key="3">
    <source>
        <dbReference type="Proteomes" id="UP001604002"/>
    </source>
</evidence>
<dbReference type="RefSeq" id="WP_393991902.1">
    <property type="nucleotide sequence ID" value="NZ_JBAFVH010000003.1"/>
</dbReference>
<sequence>MNWIEVNGGGTRYALDGDGPAPLVLIHEMGGSIESWAPLLPRVTEGRTVLRYDMRGFGDASKLRGEGVMDDLVADLVALLDALSITGPADLCGMAVGGAVALHMAARHPDRVGRLALMGPALGIAPERRAAVRARAEALEAGGMASIADGELALTYPQVLRGNGRFPTYRARWLGNDPASYAATYRMLAALDCAPALAVVRCPVLLLAGVHDPLRPPALIAEAATAIDRARFEVVPSGHVMAHQSPDAVAQHLDAFWRTA</sequence>
<proteinExistence type="predicted"/>
<comment type="caution">
    <text evidence="2">The sequence shown here is derived from an EMBL/GenBank/DDBJ whole genome shotgun (WGS) entry which is preliminary data.</text>
</comment>
<gene>
    <name evidence="2" type="ORF">V5F32_07415</name>
</gene>
<dbReference type="PRINTS" id="PR00111">
    <property type="entry name" value="ABHYDROLASE"/>
</dbReference>
<keyword evidence="3" id="KW-1185">Reference proteome</keyword>
<dbReference type="PANTHER" id="PTHR43798">
    <property type="entry name" value="MONOACYLGLYCEROL LIPASE"/>
    <property type="match status" value="1"/>
</dbReference>
<accession>A0ABW6ZVV1</accession>
<dbReference type="InterPro" id="IPR000073">
    <property type="entry name" value="AB_hydrolase_1"/>
</dbReference>
<dbReference type="EMBL" id="JBAFVH010000003">
    <property type="protein sequence ID" value="MFG1371986.1"/>
    <property type="molecule type" value="Genomic_DNA"/>
</dbReference>
<reference evidence="2 3" key="1">
    <citation type="submission" date="2024-02" db="EMBL/GenBank/DDBJ databases">
        <title>Expansion and revision of Xanthobacter and proposal of Roseixanthobacter gen. nov.</title>
        <authorList>
            <person name="Soltysiak M.P.M."/>
            <person name="Jalihal A."/>
            <person name="Ory A."/>
            <person name="Chrisophersen C."/>
            <person name="Lee A.D."/>
            <person name="Boulton J."/>
            <person name="Springer M."/>
        </authorList>
    </citation>
    <scope>NUCLEOTIDE SEQUENCE [LARGE SCALE GENOMIC DNA]</scope>
    <source>
        <strain evidence="2 3">23A</strain>
    </source>
</reference>
<organism evidence="2 3">
    <name type="scientific">Xanthobacter oligotrophicus</name>
    <dbReference type="NCBI Taxonomy" id="2607286"/>
    <lineage>
        <taxon>Bacteria</taxon>
        <taxon>Pseudomonadati</taxon>
        <taxon>Pseudomonadota</taxon>
        <taxon>Alphaproteobacteria</taxon>
        <taxon>Hyphomicrobiales</taxon>
        <taxon>Xanthobacteraceae</taxon>
        <taxon>Xanthobacter</taxon>
    </lineage>
</organism>